<comment type="similarity">
    <text evidence="1">Belongs to the 14-3-3 family.</text>
</comment>
<dbReference type="InterPro" id="IPR023410">
    <property type="entry name" value="14-3-3_domain"/>
</dbReference>
<proteinExistence type="inferred from homology"/>
<dbReference type="EMBL" id="LFZN01000006">
    <property type="protein sequence ID" value="KXT06511.1"/>
    <property type="molecule type" value="Genomic_DNA"/>
</dbReference>
<name>A0A139HVL1_9PEZI</name>
<evidence type="ECO:0000256" key="2">
    <source>
        <dbReference type="SAM" id="MobiDB-lite"/>
    </source>
</evidence>
<feature type="compositionally biased region" description="Basic and acidic residues" evidence="2">
    <location>
        <begin position="355"/>
        <end position="369"/>
    </location>
</feature>
<feature type="compositionally biased region" description="Polar residues" evidence="2">
    <location>
        <begin position="243"/>
        <end position="252"/>
    </location>
</feature>
<feature type="region of interest" description="Disordered" evidence="2">
    <location>
        <begin position="230"/>
        <end position="413"/>
    </location>
</feature>
<dbReference type="OrthoDB" id="5370350at2759"/>
<evidence type="ECO:0000313" key="4">
    <source>
        <dbReference type="EMBL" id="KXT06511.1"/>
    </source>
</evidence>
<feature type="region of interest" description="Disordered" evidence="2">
    <location>
        <begin position="25"/>
        <end position="80"/>
    </location>
</feature>
<dbReference type="Gene3D" id="1.20.190.20">
    <property type="entry name" value="14-3-3 domain"/>
    <property type="match status" value="1"/>
</dbReference>
<comment type="caution">
    <text evidence="4">The sequence shown here is derived from an EMBL/GenBank/DDBJ whole genome shotgun (WGS) entry which is preliminary data.</text>
</comment>
<dbReference type="AlphaFoldDB" id="A0A139HVL1"/>
<evidence type="ECO:0000256" key="1">
    <source>
        <dbReference type="ARBA" id="ARBA00006141"/>
    </source>
</evidence>
<feature type="compositionally biased region" description="Polar residues" evidence="2">
    <location>
        <begin position="271"/>
        <end position="291"/>
    </location>
</feature>
<dbReference type="InterPro" id="IPR036815">
    <property type="entry name" value="14-3-3_dom_sf"/>
</dbReference>
<feature type="compositionally biased region" description="Polar residues" evidence="2">
    <location>
        <begin position="25"/>
        <end position="52"/>
    </location>
</feature>
<feature type="domain" description="14-3-3" evidence="3">
    <location>
        <begin position="145"/>
        <end position="224"/>
    </location>
</feature>
<reference evidence="4 5" key="1">
    <citation type="submission" date="2015-07" db="EMBL/GenBank/DDBJ databases">
        <title>Comparative genomics of the Sigatoka disease complex on banana suggests a link between parallel evolutionary changes in Pseudocercospora fijiensis and Pseudocercospora eumusae and increased virulence on the banana host.</title>
        <authorList>
            <person name="Chang T.-C."/>
            <person name="Salvucci A."/>
            <person name="Crous P.W."/>
            <person name="Stergiopoulos I."/>
        </authorList>
    </citation>
    <scope>NUCLEOTIDE SEQUENCE [LARGE SCALE GENOMIC DNA]</scope>
    <source>
        <strain evidence="4 5">CBS 114824</strain>
    </source>
</reference>
<feature type="compositionally biased region" description="Low complexity" evidence="2">
    <location>
        <begin position="370"/>
        <end position="382"/>
    </location>
</feature>
<organism evidence="4 5">
    <name type="scientific">Pseudocercospora eumusae</name>
    <dbReference type="NCBI Taxonomy" id="321146"/>
    <lineage>
        <taxon>Eukaryota</taxon>
        <taxon>Fungi</taxon>
        <taxon>Dikarya</taxon>
        <taxon>Ascomycota</taxon>
        <taxon>Pezizomycotina</taxon>
        <taxon>Dothideomycetes</taxon>
        <taxon>Dothideomycetidae</taxon>
        <taxon>Mycosphaerellales</taxon>
        <taxon>Mycosphaerellaceae</taxon>
        <taxon>Pseudocercospora</taxon>
    </lineage>
</organism>
<keyword evidence="5" id="KW-1185">Reference proteome</keyword>
<dbReference type="Pfam" id="PF00244">
    <property type="entry name" value="14-3-3"/>
    <property type="match status" value="1"/>
</dbReference>
<feature type="compositionally biased region" description="Low complexity" evidence="2">
    <location>
        <begin position="322"/>
        <end position="332"/>
    </location>
</feature>
<evidence type="ECO:0000259" key="3">
    <source>
        <dbReference type="Pfam" id="PF00244"/>
    </source>
</evidence>
<dbReference type="SUPFAM" id="SSF48445">
    <property type="entry name" value="14-3-3 protein"/>
    <property type="match status" value="1"/>
</dbReference>
<protein>
    <recommendedName>
        <fullName evidence="3">14-3-3 domain-containing protein</fullName>
    </recommendedName>
</protein>
<feature type="compositionally biased region" description="Polar residues" evidence="2">
    <location>
        <begin position="404"/>
        <end position="413"/>
    </location>
</feature>
<sequence length="413" mass="44506">MAAKLRASLYHVFCLFHNHPPISQVSARSPETGSPPSSKSSNTPRANTNTGTPPDITARPVVQAGSRRAGKAPLRDPVPSIQSDVSFVTNPYAVGTGQTPPPGLAILPPAEGARRTPSRPPGLAPIKIGAAQSAASFLLPPLNFVPMAKEHFEMAQALAMKLLSTTHALRLSVSLEHSAFLWDCAKDHDRARRLARRTIKEVYSSQEGLDDDEFADASALVQALGGIVRRGSAESTPRPGASAVTSPTSPNRRTPRQPPAVSKVIDRTIAVSPQQRRNSPQQHRQASNIAHQSHIPRIFMRTPERLSTVPEAEVESTDAGRTTLSPPVSRLSSRSRQRRTSSVTSAASDKASKRKLVEQAEEKLRERQRSTSNSSQASASSSRRGHGRSTSKSGSRPKDRNRSTENIATRSLA</sequence>
<dbReference type="STRING" id="321146.A0A139HVL1"/>
<dbReference type="Proteomes" id="UP000070133">
    <property type="component" value="Unassembled WGS sequence"/>
</dbReference>
<accession>A0A139HVL1</accession>
<gene>
    <name evidence="4" type="ORF">AC578_6055</name>
</gene>
<evidence type="ECO:0000313" key="5">
    <source>
        <dbReference type="Proteomes" id="UP000070133"/>
    </source>
</evidence>